<evidence type="ECO:0000256" key="4">
    <source>
        <dbReference type="RuleBase" id="RU361235"/>
    </source>
</evidence>
<dbReference type="PROSITE" id="PS01173">
    <property type="entry name" value="LIPASE_GDXG_HIS"/>
    <property type="match status" value="1"/>
</dbReference>
<feature type="domain" description="Carboxylesterase type B" evidence="5">
    <location>
        <begin position="42"/>
        <end position="363"/>
    </location>
</feature>
<accession>A0A5B2WQA8</accession>
<dbReference type="OrthoDB" id="4308422at2"/>
<sequence>MKRIAPLAVLLSSLVVVLGMAPATAAGLDRSDVAAQQAKGERVVRVETGALRGRDAHGTWTFDDIPYAAPPVGALRWSPPQPAAAWSGARDATRPGNRAWQAKDNGFGLLPVDLNPGRTPQPMSEDSLDLNVRTPGGTDRPVLVWIHGGSFTGGSGAAYDTTKLAAKGIVVVTINYRLGALGFLADPALDPQGTGGDYGLQDQQAALRWVQRNIASFGGDPHRVTIAGESAGGISVAAHLVAPGSRGLFSAAILESGDASSTVPLAKAREASETFVTKTLGVPNGPDRAASLRALGAKEITDKQDQLTYPIPLGHLNYSQKPWLVSGGSVLPEDPATAIRAGRAARVPVLTGTNKDEMRILGFLVAKSGPVTSASYGDYLDFMGGPAALVHYPLVPGAQPPVALGAALTDGWVGDVRDQALALSRRAPVYAYEFADRAPALPGATFDLGAYHTAELPYLFGVADLPVRLTADQQRLSRQMVDYWANFVRTGNPNGIRTATTWPTLPAAVSFGNGATTIDSTFLADHQWDFWSTQRRP</sequence>
<keyword evidence="4" id="KW-0732">Signal</keyword>
<dbReference type="GO" id="GO:0016787">
    <property type="term" value="F:hydrolase activity"/>
    <property type="evidence" value="ECO:0007669"/>
    <property type="project" value="UniProtKB-KW"/>
</dbReference>
<feature type="chain" id="PRO_5023068675" description="Carboxylic ester hydrolase" evidence="4">
    <location>
        <begin position="26"/>
        <end position="537"/>
    </location>
</feature>
<dbReference type="InterPro" id="IPR019826">
    <property type="entry name" value="Carboxylesterase_B_AS"/>
</dbReference>
<dbReference type="Pfam" id="PF00135">
    <property type="entry name" value="COesterase"/>
    <property type="match status" value="2"/>
</dbReference>
<dbReference type="Proteomes" id="UP000323454">
    <property type="component" value="Unassembled WGS sequence"/>
</dbReference>
<dbReference type="InterPro" id="IPR002168">
    <property type="entry name" value="Lipase_GDXG_HIS_AS"/>
</dbReference>
<evidence type="ECO:0000256" key="1">
    <source>
        <dbReference type="ARBA" id="ARBA00005964"/>
    </source>
</evidence>
<evidence type="ECO:0000256" key="3">
    <source>
        <dbReference type="ARBA" id="ARBA00022801"/>
    </source>
</evidence>
<name>A0A5B2WQA8_9PSEU</name>
<dbReference type="EMBL" id="VUOB01000071">
    <property type="protein sequence ID" value="KAA2252912.1"/>
    <property type="molecule type" value="Genomic_DNA"/>
</dbReference>
<dbReference type="SUPFAM" id="SSF53474">
    <property type="entry name" value="alpha/beta-Hydrolases"/>
    <property type="match status" value="1"/>
</dbReference>
<organism evidence="6 7">
    <name type="scientific">Solihabitans fulvus</name>
    <dbReference type="NCBI Taxonomy" id="1892852"/>
    <lineage>
        <taxon>Bacteria</taxon>
        <taxon>Bacillati</taxon>
        <taxon>Actinomycetota</taxon>
        <taxon>Actinomycetes</taxon>
        <taxon>Pseudonocardiales</taxon>
        <taxon>Pseudonocardiaceae</taxon>
        <taxon>Solihabitans</taxon>
    </lineage>
</organism>
<dbReference type="AlphaFoldDB" id="A0A5B2WQA8"/>
<dbReference type="PANTHER" id="PTHR11559">
    <property type="entry name" value="CARBOXYLESTERASE"/>
    <property type="match status" value="1"/>
</dbReference>
<reference evidence="6 7" key="2">
    <citation type="submission" date="2019-09" db="EMBL/GenBank/DDBJ databases">
        <authorList>
            <person name="Jin C."/>
        </authorList>
    </citation>
    <scope>NUCLEOTIDE SEQUENCE [LARGE SCALE GENOMIC DNA]</scope>
    <source>
        <strain evidence="6 7">AN110305</strain>
    </source>
</reference>
<reference evidence="6 7" key="1">
    <citation type="submission" date="2019-09" db="EMBL/GenBank/DDBJ databases">
        <title>Goodfellowia gen. nov., a new genus of the Pseudonocardineae related to Actinoalloteichus, containing Goodfellowia coeruleoviolacea gen. nov., comb. nov. gen. nov., comb. nov.</title>
        <authorList>
            <person name="Labeda D."/>
        </authorList>
    </citation>
    <scope>NUCLEOTIDE SEQUENCE [LARGE SCALE GENOMIC DNA]</scope>
    <source>
        <strain evidence="6 7">AN110305</strain>
    </source>
</reference>
<evidence type="ECO:0000256" key="2">
    <source>
        <dbReference type="ARBA" id="ARBA00010515"/>
    </source>
</evidence>
<protein>
    <recommendedName>
        <fullName evidence="4">Carboxylic ester hydrolase</fullName>
        <ecNumber evidence="4">3.1.1.-</ecNumber>
    </recommendedName>
</protein>
<dbReference type="InterPro" id="IPR050309">
    <property type="entry name" value="Type-B_Carboxylest/Lipase"/>
</dbReference>
<comment type="similarity">
    <text evidence="1 4">Belongs to the type-B carboxylesterase/lipase family.</text>
</comment>
<keyword evidence="7" id="KW-1185">Reference proteome</keyword>
<evidence type="ECO:0000313" key="7">
    <source>
        <dbReference type="Proteomes" id="UP000323454"/>
    </source>
</evidence>
<proteinExistence type="inferred from homology"/>
<dbReference type="InterPro" id="IPR029058">
    <property type="entry name" value="AB_hydrolase_fold"/>
</dbReference>
<dbReference type="InterPro" id="IPR002018">
    <property type="entry name" value="CarbesteraseB"/>
</dbReference>
<dbReference type="PROSITE" id="PS00122">
    <property type="entry name" value="CARBOXYLESTERASE_B_1"/>
    <property type="match status" value="1"/>
</dbReference>
<dbReference type="EC" id="3.1.1.-" evidence="4"/>
<gene>
    <name evidence="6" type="ORF">F0L68_34035</name>
</gene>
<comment type="similarity">
    <text evidence="2">Belongs to the 'GDXG' lipolytic enzyme family.</text>
</comment>
<comment type="caution">
    <text evidence="6">The sequence shown here is derived from an EMBL/GenBank/DDBJ whole genome shotgun (WGS) entry which is preliminary data.</text>
</comment>
<keyword evidence="3 4" id="KW-0378">Hydrolase</keyword>
<dbReference type="RefSeq" id="WP_149854000.1">
    <property type="nucleotide sequence ID" value="NZ_VUOB01000071.1"/>
</dbReference>
<evidence type="ECO:0000313" key="6">
    <source>
        <dbReference type="EMBL" id="KAA2252912.1"/>
    </source>
</evidence>
<dbReference type="Gene3D" id="3.40.50.1820">
    <property type="entry name" value="alpha/beta hydrolase"/>
    <property type="match status" value="1"/>
</dbReference>
<feature type="domain" description="Carboxylesterase type B" evidence="5">
    <location>
        <begin position="421"/>
        <end position="505"/>
    </location>
</feature>
<feature type="signal peptide" evidence="4">
    <location>
        <begin position="1"/>
        <end position="25"/>
    </location>
</feature>
<evidence type="ECO:0000259" key="5">
    <source>
        <dbReference type="Pfam" id="PF00135"/>
    </source>
</evidence>